<reference evidence="10 11" key="1">
    <citation type="submission" date="2024-11" db="EMBL/GenBank/DDBJ databases">
        <title>Chromosome-level genome assembly of the freshwater bivalve Anodonta woodiana.</title>
        <authorList>
            <person name="Chen X."/>
        </authorList>
    </citation>
    <scope>NUCLEOTIDE SEQUENCE [LARGE SCALE GENOMIC DNA]</scope>
    <source>
        <strain evidence="10">MN2024</strain>
        <tissue evidence="10">Gills</tissue>
    </source>
</reference>
<evidence type="ECO:0000256" key="1">
    <source>
        <dbReference type="ARBA" id="ARBA00004389"/>
    </source>
</evidence>
<dbReference type="InterPro" id="IPR019734">
    <property type="entry name" value="TPR_rpt"/>
</dbReference>
<dbReference type="Proteomes" id="UP001634394">
    <property type="component" value="Unassembled WGS sequence"/>
</dbReference>
<evidence type="ECO:0000256" key="3">
    <source>
        <dbReference type="ARBA" id="ARBA00022824"/>
    </source>
</evidence>
<keyword evidence="5 8" id="KW-0472">Membrane</keyword>
<dbReference type="PANTHER" id="PTHR43908">
    <property type="entry name" value="AT29763P-RELATED"/>
    <property type="match status" value="1"/>
</dbReference>
<evidence type="ECO:0000313" key="10">
    <source>
        <dbReference type="EMBL" id="KAL3877290.1"/>
    </source>
</evidence>
<feature type="domain" description="J" evidence="9">
    <location>
        <begin position="111"/>
        <end position="175"/>
    </location>
</feature>
<evidence type="ECO:0000259" key="9">
    <source>
        <dbReference type="PROSITE" id="PS50076"/>
    </source>
</evidence>
<keyword evidence="11" id="KW-1185">Reference proteome</keyword>
<evidence type="ECO:0000256" key="5">
    <source>
        <dbReference type="ARBA" id="ARBA00023136"/>
    </source>
</evidence>
<dbReference type="InterPro" id="IPR018253">
    <property type="entry name" value="DnaJ_domain_CS"/>
</dbReference>
<evidence type="ECO:0000313" key="11">
    <source>
        <dbReference type="Proteomes" id="UP001634394"/>
    </source>
</evidence>
<accession>A0ABD3WUU0</accession>
<evidence type="ECO:0000256" key="4">
    <source>
        <dbReference type="ARBA" id="ARBA00022989"/>
    </source>
</evidence>
<dbReference type="CDD" id="cd06257">
    <property type="entry name" value="DnaJ"/>
    <property type="match status" value="1"/>
</dbReference>
<dbReference type="EMBL" id="JBJQND010000005">
    <property type="protein sequence ID" value="KAL3877290.1"/>
    <property type="molecule type" value="Genomic_DNA"/>
</dbReference>
<dbReference type="GO" id="GO:0005789">
    <property type="term" value="C:endoplasmic reticulum membrane"/>
    <property type="evidence" value="ECO:0007669"/>
    <property type="project" value="UniProtKB-SubCell"/>
</dbReference>
<feature type="region of interest" description="Disordered" evidence="7">
    <location>
        <begin position="57"/>
        <end position="98"/>
    </location>
</feature>
<dbReference type="PROSITE" id="PS00636">
    <property type="entry name" value="DNAJ_1"/>
    <property type="match status" value="1"/>
</dbReference>
<gene>
    <name evidence="10" type="ORF">ACJMK2_035021</name>
</gene>
<evidence type="ECO:0000256" key="2">
    <source>
        <dbReference type="ARBA" id="ARBA00022692"/>
    </source>
</evidence>
<dbReference type="FunFam" id="1.10.287.110:FF:000137">
    <property type="entry name" value="DnaJ homolog subfamily B member 1"/>
    <property type="match status" value="1"/>
</dbReference>
<dbReference type="Pfam" id="PF09320">
    <property type="entry name" value="DUF1977"/>
    <property type="match status" value="1"/>
</dbReference>
<dbReference type="AlphaFoldDB" id="A0ABD3WUU0"/>
<comment type="caution">
    <text evidence="10">The sequence shown here is derived from an EMBL/GenBank/DDBJ whole genome shotgun (WGS) entry which is preliminary data.</text>
</comment>
<dbReference type="SMART" id="SM00271">
    <property type="entry name" value="DnaJ"/>
    <property type="match status" value="1"/>
</dbReference>
<organism evidence="10 11">
    <name type="scientific">Sinanodonta woodiana</name>
    <name type="common">Chinese pond mussel</name>
    <name type="synonym">Anodonta woodiana</name>
    <dbReference type="NCBI Taxonomy" id="1069815"/>
    <lineage>
        <taxon>Eukaryota</taxon>
        <taxon>Metazoa</taxon>
        <taxon>Spiralia</taxon>
        <taxon>Lophotrochozoa</taxon>
        <taxon>Mollusca</taxon>
        <taxon>Bivalvia</taxon>
        <taxon>Autobranchia</taxon>
        <taxon>Heteroconchia</taxon>
        <taxon>Palaeoheterodonta</taxon>
        <taxon>Unionida</taxon>
        <taxon>Unionoidea</taxon>
        <taxon>Unionidae</taxon>
        <taxon>Unioninae</taxon>
        <taxon>Sinanodonta</taxon>
    </lineage>
</organism>
<feature type="compositionally biased region" description="Basic and acidic residues" evidence="7">
    <location>
        <begin position="77"/>
        <end position="98"/>
    </location>
</feature>
<keyword evidence="4 8" id="KW-1133">Transmembrane helix</keyword>
<proteinExistence type="predicted"/>
<dbReference type="PROSITE" id="PS50076">
    <property type="entry name" value="DNAJ_2"/>
    <property type="match status" value="1"/>
</dbReference>
<protein>
    <recommendedName>
        <fullName evidence="9">J domain-containing protein</fullName>
    </recommendedName>
</protein>
<evidence type="ECO:0000256" key="6">
    <source>
        <dbReference type="PROSITE-ProRule" id="PRU00339"/>
    </source>
</evidence>
<feature type="repeat" description="TPR" evidence="6">
    <location>
        <begin position="8"/>
        <end position="41"/>
    </location>
</feature>
<name>A0ABD3WUU0_SINWO</name>
<feature type="transmembrane region" description="Helical" evidence="8">
    <location>
        <begin position="247"/>
        <end position="268"/>
    </location>
</feature>
<dbReference type="SUPFAM" id="SSF46565">
    <property type="entry name" value="Chaperone J-domain"/>
    <property type="match status" value="1"/>
</dbReference>
<dbReference type="PANTHER" id="PTHR43908:SF3">
    <property type="entry name" value="AT29763P-RELATED"/>
    <property type="match status" value="1"/>
</dbReference>
<sequence length="369" mass="42898">MEWNKDESERCIAIAKKYISEGNKEKALKFLNKAEQLYPSETAKGLIEKLSLIHGQKHMDDDGDVGTEKVRRRKRSIGKENSDNKENVPPKEKEYTEEQTEAVKRIKKCKDYYEILGVTKEATDSDLKKAYRKLALQMHPDKNKAPGATEAFKAIGNAFAVLSDQDKRNKYDLYGTEEDQMRRSNRAESDYTHGYEGDISPEELFNMFFGGGFPTSHVRRHYPNNVHTHTHHHTYSRDTSTDGRATLLLQMAPLLLLVFLSLMSGFFVSDPIFALQRSEKYSVEKKTSNLKIPYYVQSDFKANFQSDLRRLERQVEEEFVSNLRTRCFQERSYKENMLWRARSYADARLYEKAQNMATPSCDQLQQIYS</sequence>
<dbReference type="InterPro" id="IPR051100">
    <property type="entry name" value="DnaJ_subfamily_B/C"/>
</dbReference>
<keyword evidence="6" id="KW-0802">TPR repeat</keyword>
<keyword evidence="2 8" id="KW-0812">Transmembrane</keyword>
<dbReference type="InterPro" id="IPR036869">
    <property type="entry name" value="J_dom_sf"/>
</dbReference>
<dbReference type="InterPro" id="IPR001623">
    <property type="entry name" value="DnaJ_domain"/>
</dbReference>
<evidence type="ECO:0000256" key="8">
    <source>
        <dbReference type="SAM" id="Phobius"/>
    </source>
</evidence>
<dbReference type="Pfam" id="PF00226">
    <property type="entry name" value="DnaJ"/>
    <property type="match status" value="1"/>
</dbReference>
<dbReference type="PRINTS" id="PR00625">
    <property type="entry name" value="JDOMAIN"/>
</dbReference>
<dbReference type="Gene3D" id="1.10.287.110">
    <property type="entry name" value="DnaJ domain"/>
    <property type="match status" value="1"/>
</dbReference>
<evidence type="ECO:0000256" key="7">
    <source>
        <dbReference type="SAM" id="MobiDB-lite"/>
    </source>
</evidence>
<comment type="subcellular location">
    <subcellularLocation>
        <location evidence="1">Endoplasmic reticulum membrane</location>
        <topology evidence="1">Single-pass membrane protein</topology>
    </subcellularLocation>
</comment>
<dbReference type="PROSITE" id="PS50005">
    <property type="entry name" value="TPR"/>
    <property type="match status" value="1"/>
</dbReference>
<dbReference type="InterPro" id="IPR015399">
    <property type="entry name" value="DUF1977_DnaJ-like"/>
</dbReference>
<keyword evidence="3" id="KW-0256">Endoplasmic reticulum</keyword>